<comment type="caution">
    <text evidence="11">The sequence shown here is derived from an EMBL/GenBank/DDBJ whole genome shotgun (WGS) entry which is preliminary data.</text>
</comment>
<dbReference type="SUPFAM" id="SSF55271">
    <property type="entry name" value="DNA repair protein MutS, domain I"/>
    <property type="match status" value="1"/>
</dbReference>
<evidence type="ECO:0000256" key="7">
    <source>
        <dbReference type="HAMAP-Rule" id="MF_00096"/>
    </source>
</evidence>
<dbReference type="OrthoDB" id="146065at2157"/>
<comment type="similarity">
    <text evidence="1 7 8">Belongs to the DNA mismatch repair MutS family.</text>
</comment>
<dbReference type="Pfam" id="PF05192">
    <property type="entry name" value="MutS_III"/>
    <property type="match status" value="1"/>
</dbReference>
<dbReference type="InterPro" id="IPR007861">
    <property type="entry name" value="DNA_mismatch_repair_MutS_clamp"/>
</dbReference>
<comment type="function">
    <text evidence="7">This protein is involved in the repair of mismatches in DNA. It is possible that it carries out the mismatch recognition step. This protein has a weak ATPase activity.</text>
</comment>
<dbReference type="GO" id="GO:0003684">
    <property type="term" value="F:damaged DNA binding"/>
    <property type="evidence" value="ECO:0007669"/>
    <property type="project" value="UniProtKB-UniRule"/>
</dbReference>
<dbReference type="InterPro" id="IPR007695">
    <property type="entry name" value="DNA_mismatch_repair_MutS-lik_N"/>
</dbReference>
<dbReference type="PANTHER" id="PTHR11361:SF34">
    <property type="entry name" value="DNA MISMATCH REPAIR PROTEIN MSH1, MITOCHONDRIAL"/>
    <property type="match status" value="1"/>
</dbReference>
<dbReference type="AlphaFoldDB" id="A0A0N0UBH2"/>
<dbReference type="GO" id="GO:0030983">
    <property type="term" value="F:mismatched DNA binding"/>
    <property type="evidence" value="ECO:0007669"/>
    <property type="project" value="InterPro"/>
</dbReference>
<dbReference type="Pfam" id="PF00488">
    <property type="entry name" value="MutS_V"/>
    <property type="match status" value="1"/>
</dbReference>
<evidence type="ECO:0000313" key="11">
    <source>
        <dbReference type="EMBL" id="KOX98106.1"/>
    </source>
</evidence>
<evidence type="ECO:0000256" key="2">
    <source>
        <dbReference type="ARBA" id="ARBA00022741"/>
    </source>
</evidence>
<keyword evidence="6 7" id="KW-0234">DNA repair</keyword>
<dbReference type="InterPro" id="IPR027417">
    <property type="entry name" value="P-loop_NTPase"/>
</dbReference>
<dbReference type="PIRSF" id="PIRSF037677">
    <property type="entry name" value="DNA_mis_repair_Msh6"/>
    <property type="match status" value="1"/>
</dbReference>
<accession>A0A0N0UBH2</accession>
<dbReference type="Gene3D" id="3.40.1170.10">
    <property type="entry name" value="DNA repair protein MutS, domain I"/>
    <property type="match status" value="1"/>
</dbReference>
<dbReference type="InterPro" id="IPR036187">
    <property type="entry name" value="DNA_mismatch_repair_MutS_sf"/>
</dbReference>
<keyword evidence="3 7" id="KW-0227">DNA damage</keyword>
<keyword evidence="4 7" id="KW-0067">ATP-binding</keyword>
<dbReference type="InterPro" id="IPR000432">
    <property type="entry name" value="DNA_mismatch_repair_MutS_C"/>
</dbReference>
<evidence type="ECO:0000256" key="1">
    <source>
        <dbReference type="ARBA" id="ARBA00006271"/>
    </source>
</evidence>
<dbReference type="HAMAP" id="MF_00096">
    <property type="entry name" value="MutS"/>
    <property type="match status" value="1"/>
</dbReference>
<feature type="region of interest" description="Disordered" evidence="9">
    <location>
        <begin position="845"/>
        <end position="936"/>
    </location>
</feature>
<proteinExistence type="inferred from homology"/>
<reference evidence="11 12" key="1">
    <citation type="submission" date="2015-08" db="EMBL/GenBank/DDBJ databases">
        <title>Genomes of Isolates from Cabo Rojo, PR.</title>
        <authorList>
            <person name="Sanchez-Nieves R.L."/>
            <person name="Montalvo-Rodriguez R."/>
        </authorList>
    </citation>
    <scope>NUCLEOTIDE SEQUENCE [LARGE SCALE GENOMIC DNA]</scope>
    <source>
        <strain evidence="11 12">5</strain>
    </source>
</reference>
<evidence type="ECO:0000256" key="5">
    <source>
        <dbReference type="ARBA" id="ARBA00023125"/>
    </source>
</evidence>
<gene>
    <name evidence="7" type="primary">mutS</name>
    <name evidence="11" type="ORF">AMR74_04205</name>
</gene>
<dbReference type="GO" id="GO:0140664">
    <property type="term" value="F:ATP-dependent DNA damage sensor activity"/>
    <property type="evidence" value="ECO:0007669"/>
    <property type="project" value="InterPro"/>
</dbReference>
<dbReference type="PROSITE" id="PS00486">
    <property type="entry name" value="DNA_MISMATCH_REPAIR_2"/>
    <property type="match status" value="1"/>
</dbReference>
<dbReference type="InterPro" id="IPR036678">
    <property type="entry name" value="MutS_con_dom_sf"/>
</dbReference>
<dbReference type="EMBL" id="LIST01000001">
    <property type="protein sequence ID" value="KOX98106.1"/>
    <property type="molecule type" value="Genomic_DNA"/>
</dbReference>
<dbReference type="Gene3D" id="3.40.50.300">
    <property type="entry name" value="P-loop containing nucleotide triphosphate hydrolases"/>
    <property type="match status" value="1"/>
</dbReference>
<evidence type="ECO:0000256" key="8">
    <source>
        <dbReference type="RuleBase" id="RU003756"/>
    </source>
</evidence>
<evidence type="ECO:0000313" key="12">
    <source>
        <dbReference type="Proteomes" id="UP000037747"/>
    </source>
</evidence>
<dbReference type="Gene3D" id="3.30.420.110">
    <property type="entry name" value="MutS, connector domain"/>
    <property type="match status" value="1"/>
</dbReference>
<dbReference type="RefSeq" id="WP_053770790.1">
    <property type="nucleotide sequence ID" value="NZ_LIST01000001.1"/>
</dbReference>
<feature type="domain" description="DNA mismatch repair proteins mutS family" evidence="10">
    <location>
        <begin position="738"/>
        <end position="754"/>
    </location>
</feature>
<dbReference type="InterPro" id="IPR005748">
    <property type="entry name" value="DNA_mismatch_repair_MutS"/>
</dbReference>
<dbReference type="SUPFAM" id="SSF52540">
    <property type="entry name" value="P-loop containing nucleoside triphosphate hydrolases"/>
    <property type="match status" value="1"/>
</dbReference>
<dbReference type="Pfam" id="PF01624">
    <property type="entry name" value="MutS_I"/>
    <property type="match status" value="1"/>
</dbReference>
<dbReference type="InterPro" id="IPR017261">
    <property type="entry name" value="DNA_mismatch_repair_MutS/MSH"/>
</dbReference>
<keyword evidence="2 7" id="KW-0547">Nucleotide-binding</keyword>
<dbReference type="Gene3D" id="1.10.1420.10">
    <property type="match status" value="2"/>
</dbReference>
<dbReference type="InterPro" id="IPR007696">
    <property type="entry name" value="DNA_mismatch_repair_MutS_core"/>
</dbReference>
<dbReference type="Pfam" id="PF05190">
    <property type="entry name" value="MutS_IV"/>
    <property type="match status" value="1"/>
</dbReference>
<feature type="binding site" evidence="7">
    <location>
        <begin position="664"/>
        <end position="671"/>
    </location>
    <ligand>
        <name>ATP</name>
        <dbReference type="ChEBI" id="CHEBI:30616"/>
    </ligand>
</feature>
<dbReference type="SMART" id="SM00533">
    <property type="entry name" value="MUTSd"/>
    <property type="match status" value="1"/>
</dbReference>
<dbReference type="InterPro" id="IPR045076">
    <property type="entry name" value="MutS"/>
</dbReference>
<dbReference type="InterPro" id="IPR016151">
    <property type="entry name" value="DNA_mismatch_repair_MutS_N"/>
</dbReference>
<dbReference type="InterPro" id="IPR007860">
    <property type="entry name" value="DNA_mmatch_repair_MutS_con_dom"/>
</dbReference>
<dbReference type="SUPFAM" id="SSF48334">
    <property type="entry name" value="DNA repair protein MutS, domain III"/>
    <property type="match status" value="1"/>
</dbReference>
<organism evidence="11 12">
    <name type="scientific">Halorubrum tropicale</name>
    <dbReference type="NCBI Taxonomy" id="1765655"/>
    <lineage>
        <taxon>Archaea</taxon>
        <taxon>Methanobacteriati</taxon>
        <taxon>Methanobacteriota</taxon>
        <taxon>Stenosarchaea group</taxon>
        <taxon>Halobacteria</taxon>
        <taxon>Halobacteriales</taxon>
        <taxon>Haloferacaceae</taxon>
        <taxon>Halorubrum</taxon>
    </lineage>
</organism>
<keyword evidence="12" id="KW-1185">Reference proteome</keyword>
<protein>
    <recommendedName>
        <fullName evidence="7">DNA mismatch repair protein MutS</fullName>
    </recommendedName>
</protein>
<dbReference type="GO" id="GO:0005524">
    <property type="term" value="F:ATP binding"/>
    <property type="evidence" value="ECO:0007669"/>
    <property type="project" value="UniProtKB-UniRule"/>
</dbReference>
<sequence length="968" mass="103249">MEPADRETATGLPPGIAAAREELTPMLSQYADLCAAHEDALVLFQVGDFYEAFCEAAETVARVCEVTLTERSDSTGDYPMAGIPIDNAAPYLESLLDAGYRVALGDQVEDAEQASGLVDRAVTEVITPGTVVEDDLLESGTTNYVAAVAADGGGGAGGGADPSSETVGLAAVDVSTGECLVTSGDRDAVAGELDRIAPAELIAGPDAPDFDPADAERGWTTHEYDDRAFDRRRATERLEPYLPAPDRRFDADAELRAAGAVLAYAEYTQGDDGPLGYVTRVRRYDPRDRLRLDAAAQRSLELFENRGLGASDTLFDALDETNCALGRRCLERWLRRPLVDADAIRSRHDAVGELADRSLAREGVADALATAYDLERLASRVSRGRADARDLRSLHRTLAVVLELKATLAGAEGERETSGEARASGGADGDGSTLPRTDHLGDLRDRLDELTEVRDLIDAAIAADPPQEITEGGVIREGFDGDLDDLRATEREGREWVADLEASERERTGIDSLSVGHNQVHGYYIEVTDANLDRVPDDYRRRQTLKNSERYVTPELKEREEEIVGAAERADALEYELFVDVRERVAAETERIQGLADALAELDALTSLATVAVEGDYVRPELRANPDGGVAIEGGRHPVVERTEDSFVPNDADLPRGSVAVITGPNMSGKSTYMRSVALAIVLAQTGSFVPAQAASLPVFDRLFTRVGASDDIAGGQSTFMREMSELTEILHDADADSLVLLDEVGRGTATTDGRAIARAAAEFLHDELGATALFATHYHGLTDLAEERERVFNLHFTATREDGDVTFLHRVVPGASSSSYGVEVAELAGVPGPVVDRARDLVAAEEAERGRDPSGPEPEGPTDEAAAADEGGPDDGDRDGDASLREFLAEEASEQRDGGGPAAGDSAAETPTEGDRAQSSNEADGEAAPGSSPDLAAALRDLDLARMTPIEALNALHDLQSRADDDG</sequence>
<evidence type="ECO:0000256" key="6">
    <source>
        <dbReference type="ARBA" id="ARBA00023204"/>
    </source>
</evidence>
<evidence type="ECO:0000256" key="4">
    <source>
        <dbReference type="ARBA" id="ARBA00022840"/>
    </source>
</evidence>
<evidence type="ECO:0000256" key="3">
    <source>
        <dbReference type="ARBA" id="ARBA00022763"/>
    </source>
</evidence>
<dbReference type="GO" id="GO:0006298">
    <property type="term" value="P:mismatch repair"/>
    <property type="evidence" value="ECO:0007669"/>
    <property type="project" value="UniProtKB-UniRule"/>
</dbReference>
<dbReference type="SMART" id="SM00534">
    <property type="entry name" value="MUTSac"/>
    <property type="match status" value="1"/>
</dbReference>
<feature type="compositionally biased region" description="Basic and acidic residues" evidence="9">
    <location>
        <begin position="880"/>
        <end position="898"/>
    </location>
</feature>
<evidence type="ECO:0000259" key="10">
    <source>
        <dbReference type="PROSITE" id="PS00486"/>
    </source>
</evidence>
<dbReference type="Proteomes" id="UP000037747">
    <property type="component" value="Unassembled WGS sequence"/>
</dbReference>
<dbReference type="SUPFAM" id="SSF53150">
    <property type="entry name" value="DNA repair protein MutS, domain II"/>
    <property type="match status" value="1"/>
</dbReference>
<keyword evidence="5 7" id="KW-0238">DNA-binding</keyword>
<dbReference type="Pfam" id="PF05188">
    <property type="entry name" value="MutS_II"/>
    <property type="match status" value="1"/>
</dbReference>
<feature type="compositionally biased region" description="Basic and acidic residues" evidence="9">
    <location>
        <begin position="845"/>
        <end position="855"/>
    </location>
</feature>
<dbReference type="PANTHER" id="PTHR11361">
    <property type="entry name" value="DNA MISMATCH REPAIR PROTEIN MUTS FAMILY MEMBER"/>
    <property type="match status" value="1"/>
</dbReference>
<dbReference type="NCBIfam" id="NF003810">
    <property type="entry name" value="PRK05399.1"/>
    <property type="match status" value="1"/>
</dbReference>
<feature type="region of interest" description="Disordered" evidence="9">
    <location>
        <begin position="411"/>
        <end position="440"/>
    </location>
</feature>
<name>A0A0N0UBH2_9EURY</name>
<dbReference type="PATRIC" id="fig|1705389.3.peg.1153"/>
<dbReference type="STRING" id="1765655.AMR74_04205"/>
<evidence type="ECO:0000256" key="9">
    <source>
        <dbReference type="SAM" id="MobiDB-lite"/>
    </source>
</evidence>